<dbReference type="EMBL" id="WNZX01000001">
    <property type="protein sequence ID" value="MUG69319.1"/>
    <property type="molecule type" value="Genomic_DNA"/>
</dbReference>
<dbReference type="PANTHER" id="PTHR43005:SF2">
    <property type="entry name" value="INTEGRAL MEMBRANE SUGAR TRANSPORT PROTEIN"/>
    <property type="match status" value="1"/>
</dbReference>
<comment type="similarity">
    <text evidence="7">Belongs to the binding-protein-dependent transport system permease family.</text>
</comment>
<evidence type="ECO:0000259" key="8">
    <source>
        <dbReference type="PROSITE" id="PS50928"/>
    </source>
</evidence>
<keyword evidence="10" id="KW-1185">Reference proteome</keyword>
<dbReference type="RefSeq" id="WP_155613823.1">
    <property type="nucleotide sequence ID" value="NZ_WNZX01000001.1"/>
</dbReference>
<proteinExistence type="inferred from homology"/>
<reference evidence="9 10" key="1">
    <citation type="submission" date="2019-11" db="EMBL/GenBank/DDBJ databases">
        <title>Draft genome sequences of five Paenibacillus species of dairy origin.</title>
        <authorList>
            <person name="Olajide A.M."/>
            <person name="Chen S."/>
            <person name="Lapointe G."/>
        </authorList>
    </citation>
    <scope>NUCLEOTIDE SEQUENCE [LARGE SCALE GENOMIC DNA]</scope>
    <source>
        <strain evidence="9 10">2CS3</strain>
    </source>
</reference>
<feature type="transmembrane region" description="Helical" evidence="7">
    <location>
        <begin position="169"/>
        <end position="194"/>
    </location>
</feature>
<dbReference type="GO" id="GO:0055085">
    <property type="term" value="P:transmembrane transport"/>
    <property type="evidence" value="ECO:0007669"/>
    <property type="project" value="InterPro"/>
</dbReference>
<dbReference type="SUPFAM" id="SSF161098">
    <property type="entry name" value="MetI-like"/>
    <property type="match status" value="1"/>
</dbReference>
<keyword evidence="4 7" id="KW-0812">Transmembrane</keyword>
<dbReference type="InterPro" id="IPR000515">
    <property type="entry name" value="MetI-like"/>
</dbReference>
<organism evidence="9 10">
    <name type="scientific">Paenibacillus validus</name>
    <dbReference type="NCBI Taxonomy" id="44253"/>
    <lineage>
        <taxon>Bacteria</taxon>
        <taxon>Bacillati</taxon>
        <taxon>Bacillota</taxon>
        <taxon>Bacilli</taxon>
        <taxon>Bacillales</taxon>
        <taxon>Paenibacillaceae</taxon>
        <taxon>Paenibacillus</taxon>
    </lineage>
</organism>
<evidence type="ECO:0000256" key="7">
    <source>
        <dbReference type="RuleBase" id="RU363032"/>
    </source>
</evidence>
<sequence length="305" mass="34654">MPSVKPLKRPWRSGRWTDKQVACLLILPPVLFLLIFTLYPIVRVFWMSLYHISITEPWLGSPFVGLENYTTAFRDHRFWQSLGFTLSFSSITVIFELIIGLYLAILANKAFRFRGFVRAAILFPWALPTITNALTWRWMFNQDYGLFNAILQALGFIQKPLNWLGDGKLAFTAICIVAIWKTSSFMAIILLAGLQSIPGSLYEAAKIDGANRTQILFRITLPLLRNVILVSLVLRTLSAMQAFDLMYGLTQGGPGNETESLPMYIHTTTFIDMQWGYGSALGVLLFIALFVLSFVYVKVLYDPDR</sequence>
<evidence type="ECO:0000256" key="3">
    <source>
        <dbReference type="ARBA" id="ARBA00022475"/>
    </source>
</evidence>
<feature type="transmembrane region" description="Helical" evidence="7">
    <location>
        <begin position="275"/>
        <end position="297"/>
    </location>
</feature>
<protein>
    <submittedName>
        <fullName evidence="9">ABC transporter permease subunit</fullName>
    </submittedName>
</protein>
<comment type="subcellular location">
    <subcellularLocation>
        <location evidence="1 7">Cell membrane</location>
        <topology evidence="1 7">Multi-pass membrane protein</topology>
    </subcellularLocation>
</comment>
<keyword evidence="2 7" id="KW-0813">Transport</keyword>
<feature type="transmembrane region" description="Helical" evidence="7">
    <location>
        <begin position="215"/>
        <end position="237"/>
    </location>
</feature>
<evidence type="ECO:0000313" key="10">
    <source>
        <dbReference type="Proteomes" id="UP000450917"/>
    </source>
</evidence>
<feature type="transmembrane region" description="Helical" evidence="7">
    <location>
        <begin position="119"/>
        <end position="139"/>
    </location>
</feature>
<comment type="caution">
    <text evidence="9">The sequence shown here is derived from an EMBL/GenBank/DDBJ whole genome shotgun (WGS) entry which is preliminary data.</text>
</comment>
<evidence type="ECO:0000313" key="9">
    <source>
        <dbReference type="EMBL" id="MUG69319.1"/>
    </source>
</evidence>
<dbReference type="Proteomes" id="UP000450917">
    <property type="component" value="Unassembled WGS sequence"/>
</dbReference>
<dbReference type="CDD" id="cd06261">
    <property type="entry name" value="TM_PBP2"/>
    <property type="match status" value="1"/>
</dbReference>
<dbReference type="Gene3D" id="1.10.3720.10">
    <property type="entry name" value="MetI-like"/>
    <property type="match status" value="1"/>
</dbReference>
<evidence type="ECO:0000256" key="4">
    <source>
        <dbReference type="ARBA" id="ARBA00022692"/>
    </source>
</evidence>
<feature type="transmembrane region" description="Helical" evidence="7">
    <location>
        <begin position="21"/>
        <end position="42"/>
    </location>
</feature>
<evidence type="ECO:0000256" key="1">
    <source>
        <dbReference type="ARBA" id="ARBA00004651"/>
    </source>
</evidence>
<name>A0A7X2Z6P6_9BACL</name>
<accession>A0A7X2Z6P6</accession>
<feature type="transmembrane region" description="Helical" evidence="7">
    <location>
        <begin position="84"/>
        <end position="107"/>
    </location>
</feature>
<feature type="domain" description="ABC transmembrane type-1" evidence="8">
    <location>
        <begin position="82"/>
        <end position="296"/>
    </location>
</feature>
<dbReference type="AlphaFoldDB" id="A0A7X2Z6P6"/>
<evidence type="ECO:0000256" key="6">
    <source>
        <dbReference type="ARBA" id="ARBA00023136"/>
    </source>
</evidence>
<dbReference type="InterPro" id="IPR035906">
    <property type="entry name" value="MetI-like_sf"/>
</dbReference>
<dbReference type="GO" id="GO:0005886">
    <property type="term" value="C:plasma membrane"/>
    <property type="evidence" value="ECO:0007669"/>
    <property type="project" value="UniProtKB-SubCell"/>
</dbReference>
<dbReference type="PANTHER" id="PTHR43005">
    <property type="entry name" value="BLR7065 PROTEIN"/>
    <property type="match status" value="1"/>
</dbReference>
<keyword evidence="6 7" id="KW-0472">Membrane</keyword>
<dbReference type="Pfam" id="PF00528">
    <property type="entry name" value="BPD_transp_1"/>
    <property type="match status" value="1"/>
</dbReference>
<dbReference type="PROSITE" id="PS50928">
    <property type="entry name" value="ABC_TM1"/>
    <property type="match status" value="1"/>
</dbReference>
<keyword evidence="5 7" id="KW-1133">Transmembrane helix</keyword>
<gene>
    <name evidence="9" type="ORF">GNP93_01385</name>
</gene>
<evidence type="ECO:0000256" key="2">
    <source>
        <dbReference type="ARBA" id="ARBA00022448"/>
    </source>
</evidence>
<keyword evidence="3" id="KW-1003">Cell membrane</keyword>
<evidence type="ECO:0000256" key="5">
    <source>
        <dbReference type="ARBA" id="ARBA00022989"/>
    </source>
</evidence>